<evidence type="ECO:0000313" key="3">
    <source>
        <dbReference type="Proteomes" id="UP000261704"/>
    </source>
</evidence>
<evidence type="ECO:0000313" key="2">
    <source>
        <dbReference type="EMBL" id="AXX98333.1"/>
    </source>
</evidence>
<dbReference type="OrthoDB" id="7426224at2"/>
<keyword evidence="3" id="KW-1185">Reference proteome</keyword>
<reference evidence="2 3" key="1">
    <citation type="submission" date="2018-09" db="EMBL/GenBank/DDBJ databases">
        <title>Profundibacter amoris BAR1 gen. nov., sp. nov., a new member of the Roseobacter clade isolated at Lokis Castle Vent Field on the Arctic Mid-Oceanic Ridge.</title>
        <authorList>
            <person name="Le Moine Bauer S."/>
            <person name="Sjoeberg A.G."/>
            <person name="L'Haridon S."/>
            <person name="Stokke R."/>
            <person name="Roalkvam I."/>
            <person name="Steen I.H."/>
            <person name="Dahle H."/>
        </authorList>
    </citation>
    <scope>NUCLEOTIDE SEQUENCE [LARGE SCALE GENOMIC DNA]</scope>
    <source>
        <strain evidence="2 3">BAR1</strain>
    </source>
</reference>
<dbReference type="KEGG" id="pamo:BAR1_10585"/>
<feature type="signal peptide" evidence="1">
    <location>
        <begin position="1"/>
        <end position="19"/>
    </location>
</feature>
<organism evidence="2 3">
    <name type="scientific">Profundibacter amoris</name>
    <dbReference type="NCBI Taxonomy" id="2171755"/>
    <lineage>
        <taxon>Bacteria</taxon>
        <taxon>Pseudomonadati</taxon>
        <taxon>Pseudomonadota</taxon>
        <taxon>Alphaproteobacteria</taxon>
        <taxon>Rhodobacterales</taxon>
        <taxon>Paracoccaceae</taxon>
        <taxon>Profundibacter</taxon>
    </lineage>
</organism>
<dbReference type="Proteomes" id="UP000261704">
    <property type="component" value="Chromosome"/>
</dbReference>
<feature type="chain" id="PRO_5016863982" evidence="1">
    <location>
        <begin position="20"/>
        <end position="171"/>
    </location>
</feature>
<sequence length="171" mass="18638">MRIIVAALSLLTFPQTAIAECATPQDTFLSCTFSNGRKAVDVCVEGDMFTYRFGRVGKAPDLALSVPVIDAEYTPWPGIGRAIWETVTFHNDKTSYVVAGVIDRKFSDDEKDEIQAEISGLIDVNEGGETLATLECDPGSVSFGYGGSIYEAKTAAGQCYNLEEQRWESCQ</sequence>
<evidence type="ECO:0000256" key="1">
    <source>
        <dbReference type="SAM" id="SignalP"/>
    </source>
</evidence>
<dbReference type="RefSeq" id="WP_118942989.1">
    <property type="nucleotide sequence ID" value="NZ_CP032125.1"/>
</dbReference>
<protein>
    <submittedName>
        <fullName evidence="2">Uncharacterized protein</fullName>
    </submittedName>
</protein>
<keyword evidence="1" id="KW-0732">Signal</keyword>
<dbReference type="EMBL" id="CP032125">
    <property type="protein sequence ID" value="AXX98333.1"/>
    <property type="molecule type" value="Genomic_DNA"/>
</dbReference>
<gene>
    <name evidence="2" type="ORF">BAR1_10585</name>
</gene>
<proteinExistence type="predicted"/>
<dbReference type="AlphaFoldDB" id="A0A347UHK5"/>
<accession>A0A347UHK5</accession>
<name>A0A347UHK5_9RHOB</name>